<evidence type="ECO:0000313" key="2">
    <source>
        <dbReference type="EMBL" id="TNV83594.1"/>
    </source>
</evidence>
<keyword evidence="3" id="KW-1185">Reference proteome</keyword>
<protein>
    <submittedName>
        <fullName evidence="2">Uncharacterized protein</fullName>
    </submittedName>
</protein>
<name>A0A8J8NZR7_HALGN</name>
<comment type="caution">
    <text evidence="2">The sequence shown here is derived from an EMBL/GenBank/DDBJ whole genome shotgun (WGS) entry which is preliminary data.</text>
</comment>
<feature type="region of interest" description="Disordered" evidence="1">
    <location>
        <begin position="1"/>
        <end position="26"/>
    </location>
</feature>
<evidence type="ECO:0000256" key="1">
    <source>
        <dbReference type="SAM" id="MobiDB-lite"/>
    </source>
</evidence>
<dbReference type="AlphaFoldDB" id="A0A8J8NZR7"/>
<gene>
    <name evidence="2" type="ORF">FGO68_gene14257</name>
</gene>
<sequence>MSTTCNIAEKGAGSQSPDGGQASEDFERTQTAAICNGNIETHSDQSSPKSIIQQQNLQFSKISSIMKVLPANLGQSSKAVTRQDSKQFQTTDISLFGQYTEKQGPRKENITLVRKSSIENDLTSDDTLFQIETMIQNQKQGSSYYPKYSQKQSLIEQASTLESEQDFILQANRTGNIQRLSRKNSKIFGNIRPTTTADIQSSYYTGTITNAPSPLKNAENGAKVSHSQTRLQVLQSRGGLALPPRPMTRFNKADNQGGEPQKKGIKISIQNDERIQKHLTFEPAENLNLLFYDFNNSQRRNEGRADQEGNGGMRRGDAFQTVSQDRLPTRDKQHSRQGSAFVGAIERGKPPTRGGPIPSNLVKFTKGPQAKMDETIPQMQHRRNPTQINQLFSKTTGDLKMSNGVPNVAVIQSLKHVSRKMILSVEEPNG</sequence>
<evidence type="ECO:0000313" key="3">
    <source>
        <dbReference type="Proteomes" id="UP000785679"/>
    </source>
</evidence>
<reference evidence="2" key="1">
    <citation type="submission" date="2019-06" db="EMBL/GenBank/DDBJ databases">
        <authorList>
            <person name="Zheng W."/>
        </authorList>
    </citation>
    <scope>NUCLEOTIDE SEQUENCE</scope>
    <source>
        <strain evidence="2">QDHG01</strain>
    </source>
</reference>
<proteinExistence type="predicted"/>
<dbReference type="EMBL" id="RRYP01003670">
    <property type="protein sequence ID" value="TNV83594.1"/>
    <property type="molecule type" value="Genomic_DNA"/>
</dbReference>
<feature type="region of interest" description="Disordered" evidence="1">
    <location>
        <begin position="300"/>
        <end position="362"/>
    </location>
</feature>
<feature type="region of interest" description="Disordered" evidence="1">
    <location>
        <begin position="239"/>
        <end position="264"/>
    </location>
</feature>
<organism evidence="2 3">
    <name type="scientific">Halteria grandinella</name>
    <dbReference type="NCBI Taxonomy" id="5974"/>
    <lineage>
        <taxon>Eukaryota</taxon>
        <taxon>Sar</taxon>
        <taxon>Alveolata</taxon>
        <taxon>Ciliophora</taxon>
        <taxon>Intramacronucleata</taxon>
        <taxon>Spirotrichea</taxon>
        <taxon>Stichotrichia</taxon>
        <taxon>Sporadotrichida</taxon>
        <taxon>Halteriidae</taxon>
        <taxon>Halteria</taxon>
    </lineage>
</organism>
<dbReference type="Proteomes" id="UP000785679">
    <property type="component" value="Unassembled WGS sequence"/>
</dbReference>
<accession>A0A8J8NZR7</accession>